<dbReference type="RefSeq" id="WP_193183605.1">
    <property type="nucleotide sequence ID" value="NZ_JACVXA010000041.1"/>
</dbReference>
<dbReference type="AlphaFoldDB" id="A0A8J6YWI7"/>
<dbReference type="EMBL" id="JACVXA010000041">
    <property type="protein sequence ID" value="MBE3639190.1"/>
    <property type="molecule type" value="Genomic_DNA"/>
</dbReference>
<dbReference type="Proteomes" id="UP000609121">
    <property type="component" value="Unassembled WGS sequence"/>
</dbReference>
<name>A0A8J6YWI7_9RHOB</name>
<feature type="transmembrane region" description="Helical" evidence="1">
    <location>
        <begin position="25"/>
        <end position="46"/>
    </location>
</feature>
<proteinExistence type="predicted"/>
<comment type="caution">
    <text evidence="2">The sequence shown here is derived from an EMBL/GenBank/DDBJ whole genome shotgun (WGS) entry which is preliminary data.</text>
</comment>
<evidence type="ECO:0000313" key="3">
    <source>
        <dbReference type="Proteomes" id="UP000609121"/>
    </source>
</evidence>
<accession>A0A8J6YWI7</accession>
<keyword evidence="1" id="KW-1133">Transmembrane helix</keyword>
<keyword evidence="3" id="KW-1185">Reference proteome</keyword>
<organism evidence="2 3">
    <name type="scientific">Mangrovicoccus algicola</name>
    <dbReference type="NCBI Taxonomy" id="2771008"/>
    <lineage>
        <taxon>Bacteria</taxon>
        <taxon>Pseudomonadati</taxon>
        <taxon>Pseudomonadota</taxon>
        <taxon>Alphaproteobacteria</taxon>
        <taxon>Rhodobacterales</taxon>
        <taxon>Paracoccaceae</taxon>
        <taxon>Mangrovicoccus</taxon>
    </lineage>
</organism>
<sequence>MGTLNVTEYRVGTNRSRTNANAHRFFLSLSGASASGPVSAAVIYFWPVKPADTVGYVAGSRLVGMLDDSDFQYWYDILRNEAPVRVTYVENSDPSENRVWHISVGTTDEGVGEGPEDPDA</sequence>
<keyword evidence="1" id="KW-0812">Transmembrane</keyword>
<keyword evidence="1" id="KW-0472">Membrane</keyword>
<protein>
    <submittedName>
        <fullName evidence="2">Uncharacterized protein</fullName>
    </submittedName>
</protein>
<gene>
    <name evidence="2" type="ORF">ICN82_13370</name>
</gene>
<evidence type="ECO:0000256" key="1">
    <source>
        <dbReference type="SAM" id="Phobius"/>
    </source>
</evidence>
<reference evidence="2" key="1">
    <citation type="submission" date="2020-09" db="EMBL/GenBank/DDBJ databases">
        <title>A novel bacterium of genus Mangrovicoccus, isolated from South China Sea.</title>
        <authorList>
            <person name="Huang H."/>
            <person name="Mo K."/>
            <person name="Hu Y."/>
        </authorList>
    </citation>
    <scope>NUCLEOTIDE SEQUENCE</scope>
    <source>
        <strain evidence="2">HB182678</strain>
    </source>
</reference>
<evidence type="ECO:0000313" key="2">
    <source>
        <dbReference type="EMBL" id="MBE3639190.1"/>
    </source>
</evidence>